<evidence type="ECO:0000313" key="3">
    <source>
        <dbReference type="Proteomes" id="UP001310594"/>
    </source>
</evidence>
<evidence type="ECO:0000256" key="1">
    <source>
        <dbReference type="SAM" id="SignalP"/>
    </source>
</evidence>
<comment type="caution">
    <text evidence="2">The sequence shown here is derived from an EMBL/GenBank/DDBJ whole genome shotgun (WGS) entry which is preliminary data.</text>
</comment>
<dbReference type="PANTHER" id="PTHR47197:SF3">
    <property type="entry name" value="DIHYDRO-HEME D1 DEHYDROGENASE"/>
    <property type="match status" value="1"/>
</dbReference>
<dbReference type="InterPro" id="IPR011044">
    <property type="entry name" value="Quino_amine_DH_bsu"/>
</dbReference>
<dbReference type="EMBL" id="JAVRQU010000023">
    <property type="protein sequence ID" value="KAK5690770.1"/>
    <property type="molecule type" value="Genomic_DNA"/>
</dbReference>
<organism evidence="2 3">
    <name type="scientific">Elasticomyces elasticus</name>
    <dbReference type="NCBI Taxonomy" id="574655"/>
    <lineage>
        <taxon>Eukaryota</taxon>
        <taxon>Fungi</taxon>
        <taxon>Dikarya</taxon>
        <taxon>Ascomycota</taxon>
        <taxon>Pezizomycotina</taxon>
        <taxon>Dothideomycetes</taxon>
        <taxon>Dothideomycetidae</taxon>
        <taxon>Mycosphaerellales</taxon>
        <taxon>Teratosphaeriaceae</taxon>
        <taxon>Elasticomyces</taxon>
    </lineage>
</organism>
<accession>A0AAN7VRG0</accession>
<evidence type="ECO:0000313" key="2">
    <source>
        <dbReference type="EMBL" id="KAK5690770.1"/>
    </source>
</evidence>
<feature type="signal peptide" evidence="1">
    <location>
        <begin position="1"/>
        <end position="20"/>
    </location>
</feature>
<feature type="chain" id="PRO_5042958889" description="SMP-30/Gluconolactonase/LRE-like region domain-containing protein" evidence="1">
    <location>
        <begin position="21"/>
        <end position="405"/>
    </location>
</feature>
<name>A0AAN7VRG0_9PEZI</name>
<protein>
    <recommendedName>
        <fullName evidence="4">SMP-30/Gluconolactonase/LRE-like region domain-containing protein</fullName>
    </recommendedName>
</protein>
<reference evidence="2" key="1">
    <citation type="submission" date="2023-08" db="EMBL/GenBank/DDBJ databases">
        <title>Black Yeasts Isolated from many extreme environments.</title>
        <authorList>
            <person name="Coleine C."/>
            <person name="Stajich J.E."/>
            <person name="Selbmann L."/>
        </authorList>
    </citation>
    <scope>NUCLEOTIDE SEQUENCE</scope>
    <source>
        <strain evidence="2">CCFEE 5810</strain>
    </source>
</reference>
<dbReference type="PANTHER" id="PTHR47197">
    <property type="entry name" value="PROTEIN NIRF"/>
    <property type="match status" value="1"/>
</dbReference>
<dbReference type="Gene3D" id="2.130.10.10">
    <property type="entry name" value="YVTN repeat-like/Quinoprotein amine dehydrogenase"/>
    <property type="match status" value="2"/>
</dbReference>
<dbReference type="SUPFAM" id="SSF50969">
    <property type="entry name" value="YVTN repeat-like/Quinoprotein amine dehydrogenase"/>
    <property type="match status" value="1"/>
</dbReference>
<dbReference type="InterPro" id="IPR015943">
    <property type="entry name" value="WD40/YVTN_repeat-like_dom_sf"/>
</dbReference>
<dbReference type="Proteomes" id="UP001310594">
    <property type="component" value="Unassembled WGS sequence"/>
</dbReference>
<sequence length="405" mass="42286">MYASIVTLLLLHTWTTLAKAVSVPACQATAPNSKPLTNITTEYTNVTTHPFGLAYALHDDVAFVALNDTLGVLNTSTFPPVLVHKVLLPIEYLSDSIAAKNGGILDGSTGIVLSSDGRHLLITAFSTWLIIVDVARAVLRAPDAVVGAVNGSLIAGNSAVEVAITKDDRYAFVSQENPSPLSNAKNGTIEVFELYGLKRTGGVSGRSVGYLTLGVGPVGLALSMDGRYLYATSEGPNKATTPQGTLSTIDVETLKHDPSKALLSTVIAGCGAVRVIISGDGAILWVTVRESNHVVAFDRAKLVSCPEEALLASVQVGTSPVGLVLVRNDTRILTADSNRFRSPNTTSGISVVDVQAALRGEPADLGQISSGIFPRELAVSPDGETVLMGVYGSNKIQAVDVATLP</sequence>
<gene>
    <name evidence="2" type="ORF">LTR97_011931</name>
</gene>
<dbReference type="InterPro" id="IPR051200">
    <property type="entry name" value="Host-pathogen_enzymatic-act"/>
</dbReference>
<dbReference type="AlphaFoldDB" id="A0AAN7VRG0"/>
<keyword evidence="1" id="KW-0732">Signal</keyword>
<evidence type="ECO:0008006" key="4">
    <source>
        <dbReference type="Google" id="ProtNLM"/>
    </source>
</evidence>
<proteinExistence type="predicted"/>